<dbReference type="EMBL" id="BAABIA010000004">
    <property type="protein sequence ID" value="GAA5141040.1"/>
    <property type="molecule type" value="Genomic_DNA"/>
</dbReference>
<gene>
    <name evidence="2" type="ORF">GCM10023213_24580</name>
</gene>
<evidence type="ECO:0008006" key="4">
    <source>
        <dbReference type="Google" id="ProtNLM"/>
    </source>
</evidence>
<organism evidence="2 3">
    <name type="scientific">Prosthecobacter algae</name>
    <dbReference type="NCBI Taxonomy" id="1144682"/>
    <lineage>
        <taxon>Bacteria</taxon>
        <taxon>Pseudomonadati</taxon>
        <taxon>Verrucomicrobiota</taxon>
        <taxon>Verrucomicrobiia</taxon>
        <taxon>Verrucomicrobiales</taxon>
        <taxon>Verrucomicrobiaceae</taxon>
        <taxon>Prosthecobacter</taxon>
    </lineage>
</organism>
<evidence type="ECO:0000313" key="3">
    <source>
        <dbReference type="Proteomes" id="UP001499852"/>
    </source>
</evidence>
<evidence type="ECO:0000313" key="2">
    <source>
        <dbReference type="EMBL" id="GAA5141040.1"/>
    </source>
</evidence>
<feature type="coiled-coil region" evidence="1">
    <location>
        <begin position="513"/>
        <end position="540"/>
    </location>
</feature>
<evidence type="ECO:0000256" key="1">
    <source>
        <dbReference type="SAM" id="Coils"/>
    </source>
</evidence>
<comment type="caution">
    <text evidence="2">The sequence shown here is derived from an EMBL/GenBank/DDBJ whole genome shotgun (WGS) entry which is preliminary data.</text>
</comment>
<dbReference type="RefSeq" id="WP_345736664.1">
    <property type="nucleotide sequence ID" value="NZ_BAABIA010000004.1"/>
</dbReference>
<sequence>MKTDTSQPSLELTLKEPPISFVPLPGREEPAIWVSKIGVFKNWKPVEENQLRVFTLHRGLNILWANPDGANPEENRLSGHGAGKSTFCRLIRHLLNEDAAGTAAFLEGLRQRFDNPWLVGEVWVSGQRWLVGRPLSDHGHHSFAFKGESLSFDYPEKPPRQGYKEYQEALESAALGGVVQKRLPDSQKELDWQRLIPWLSRDQEAHYSGLLEWRHKDSEHKSPVPSHDDRGHILRLVLGLLNSQEKELLEKYAREYEQHEKKVRERPRKESIVENDRSRLSQVLGGSKIPNPDDVEADLLKANLDQHVKELRESVNLEPAKLRHEEEIAPFIKELDLARAAWAFADEWAGELEDVITKKEAELRGETLPAAPRIEPKRRDVMNNMMKGLGPFPGYCSHDMNDAWRAKCPIAKQRPTDDDEVVDAVKQIAASPKSPKEDEISRDKVELARRNKVVAERKALLDTAQAKVNALRTRHAAELAQINFPNLQAGQIETYLSSFKQSYADLKTWDAAIDEHHDQKQKLTAALQKLSEQHDTAVRAFQRLYDYFAKELLGRQVTGEVEIKAGKSIHPEIVFGGKRESAALKVSKWLAFDLAAMVFGTTNRDCHHPRFLMHDSPRESDLARGIYSSIFTTVQKWAELFGTEPPFQYIITTTEAPPDHLNRAPWRLTPVLDASTDEGRLLGVNLE</sequence>
<keyword evidence="1" id="KW-0175">Coiled coil</keyword>
<proteinExistence type="predicted"/>
<reference evidence="3" key="1">
    <citation type="journal article" date="2019" name="Int. J. Syst. Evol. Microbiol.">
        <title>The Global Catalogue of Microorganisms (GCM) 10K type strain sequencing project: providing services to taxonomists for standard genome sequencing and annotation.</title>
        <authorList>
            <consortium name="The Broad Institute Genomics Platform"/>
            <consortium name="The Broad Institute Genome Sequencing Center for Infectious Disease"/>
            <person name="Wu L."/>
            <person name="Ma J."/>
        </authorList>
    </citation>
    <scope>NUCLEOTIDE SEQUENCE [LARGE SCALE GENOMIC DNA]</scope>
    <source>
        <strain evidence="3">JCM 18053</strain>
    </source>
</reference>
<keyword evidence="3" id="KW-1185">Reference proteome</keyword>
<protein>
    <recommendedName>
        <fullName evidence="4">DUF2326 domain-containing protein</fullName>
    </recommendedName>
</protein>
<dbReference type="Proteomes" id="UP001499852">
    <property type="component" value="Unassembled WGS sequence"/>
</dbReference>
<accession>A0ABP9P5R7</accession>
<name>A0ABP9P5R7_9BACT</name>